<name>A0A059A9Z0_EUCGR</name>
<dbReference type="EMBL" id="KK198762">
    <property type="protein sequence ID" value="KCW50907.1"/>
    <property type="molecule type" value="Genomic_DNA"/>
</dbReference>
<gene>
    <name evidence="4" type="ORF">EUGRSUZ_J00556</name>
</gene>
<evidence type="ECO:0000256" key="2">
    <source>
        <dbReference type="ARBA" id="ARBA00023136"/>
    </source>
</evidence>
<reference evidence="4" key="1">
    <citation type="submission" date="2013-07" db="EMBL/GenBank/DDBJ databases">
        <title>The genome of Eucalyptus grandis.</title>
        <authorList>
            <person name="Schmutz J."/>
            <person name="Hayes R."/>
            <person name="Myburg A."/>
            <person name="Tuskan G."/>
            <person name="Grattapaglia D."/>
            <person name="Rokhsar D.S."/>
        </authorList>
    </citation>
    <scope>NUCLEOTIDE SEQUENCE</scope>
    <source>
        <tissue evidence="4">Leaf extractions</tissue>
    </source>
</reference>
<proteinExistence type="predicted"/>
<keyword evidence="2 3" id="KW-0472">Membrane</keyword>
<protein>
    <recommendedName>
        <fullName evidence="5">Late embryogenesis abundant protein LEA-2 subgroup domain-containing protein</fullName>
    </recommendedName>
</protein>
<evidence type="ECO:0000313" key="4">
    <source>
        <dbReference type="EMBL" id="KCW50907.1"/>
    </source>
</evidence>
<evidence type="ECO:0000256" key="1">
    <source>
        <dbReference type="ARBA" id="ARBA00004370"/>
    </source>
</evidence>
<dbReference type="GO" id="GO:0016020">
    <property type="term" value="C:membrane"/>
    <property type="evidence" value="ECO:0007669"/>
    <property type="project" value="UniProtKB-SubCell"/>
</dbReference>
<dbReference type="OrthoDB" id="1708017at2759"/>
<dbReference type="InterPro" id="IPR044839">
    <property type="entry name" value="NDR1-like"/>
</dbReference>
<evidence type="ECO:0000256" key="3">
    <source>
        <dbReference type="SAM" id="Phobius"/>
    </source>
</evidence>
<dbReference type="PANTHER" id="PTHR31415">
    <property type="entry name" value="OS05G0367900 PROTEIN"/>
    <property type="match status" value="1"/>
</dbReference>
<accession>A0A059A9Z0</accession>
<dbReference type="GO" id="GO:0098542">
    <property type="term" value="P:defense response to other organism"/>
    <property type="evidence" value="ECO:0007669"/>
    <property type="project" value="InterPro"/>
</dbReference>
<dbReference type="KEGG" id="egr:104423440"/>
<dbReference type="Gramene" id="KCW50907">
    <property type="protein sequence ID" value="KCW50907"/>
    <property type="gene ID" value="EUGRSUZ_J00556"/>
</dbReference>
<dbReference type="InParanoid" id="A0A059A9Z0"/>
<keyword evidence="3" id="KW-1133">Transmembrane helix</keyword>
<organism evidence="4">
    <name type="scientific">Eucalyptus grandis</name>
    <name type="common">Flooded gum</name>
    <dbReference type="NCBI Taxonomy" id="71139"/>
    <lineage>
        <taxon>Eukaryota</taxon>
        <taxon>Viridiplantae</taxon>
        <taxon>Streptophyta</taxon>
        <taxon>Embryophyta</taxon>
        <taxon>Tracheophyta</taxon>
        <taxon>Spermatophyta</taxon>
        <taxon>Magnoliopsida</taxon>
        <taxon>eudicotyledons</taxon>
        <taxon>Gunneridae</taxon>
        <taxon>Pentapetalae</taxon>
        <taxon>rosids</taxon>
        <taxon>malvids</taxon>
        <taxon>Myrtales</taxon>
        <taxon>Myrtaceae</taxon>
        <taxon>Myrtoideae</taxon>
        <taxon>Eucalypteae</taxon>
        <taxon>Eucalyptus</taxon>
    </lineage>
</organism>
<dbReference type="AlphaFoldDB" id="A0A059A9Z0"/>
<keyword evidence="3" id="KW-0812">Transmembrane</keyword>
<dbReference type="PANTHER" id="PTHR31415:SF4">
    <property type="entry name" value="NDR1_HIN1-LIKE PROTEIN 3"/>
    <property type="match status" value="1"/>
</dbReference>
<comment type="subcellular location">
    <subcellularLocation>
        <location evidence="1">Membrane</location>
    </subcellularLocation>
</comment>
<sequence length="217" mass="23824">MATSAVTAAAPTSSSKSFRIVSRTMQSLVLLIVSIGTVITVAWLVLNPRPPAFRLDSLSLSGLPSASDASSRPPGPHVRIQLTATNPNKKLGVVIQDVNLWLAIVHCKCQLPLLSPNHTASSEYHISNRSQEVLIFEGKTALRPRRGMRKKRPFQFPVGEAVMSVKMKVSVKFMHAYWPSKRMSVKVGCENLSLELSSSTRTGKLKDRGKDCLVRFS</sequence>
<evidence type="ECO:0008006" key="5">
    <source>
        <dbReference type="Google" id="ProtNLM"/>
    </source>
</evidence>
<feature type="transmembrane region" description="Helical" evidence="3">
    <location>
        <begin position="25"/>
        <end position="46"/>
    </location>
</feature>